<organism evidence="1 2">
    <name type="scientific">Peronospora matthiolae</name>
    <dbReference type="NCBI Taxonomy" id="2874970"/>
    <lineage>
        <taxon>Eukaryota</taxon>
        <taxon>Sar</taxon>
        <taxon>Stramenopiles</taxon>
        <taxon>Oomycota</taxon>
        <taxon>Peronosporomycetes</taxon>
        <taxon>Peronosporales</taxon>
        <taxon>Peronosporaceae</taxon>
        <taxon>Peronospora</taxon>
    </lineage>
</organism>
<dbReference type="AlphaFoldDB" id="A0AAV1VDN1"/>
<gene>
    <name evidence="1" type="ORF">PM001_LOCUS28693</name>
</gene>
<sequence>MGFAETSNFSLNCCGKLTILRGAFVYDLQSSDSTTAERFLSSFVCGYFTHGAAQEIDIRGSSESTTLDLLRPAMNALSIPSKLPTLAELFPSTPTLVTSSLLYIPSTLHLTRIPTS</sequence>
<dbReference type="GO" id="GO:0016020">
    <property type="term" value="C:membrane"/>
    <property type="evidence" value="ECO:0007669"/>
    <property type="project" value="TreeGrafter"/>
</dbReference>
<evidence type="ECO:0000313" key="1">
    <source>
        <dbReference type="EMBL" id="CAK7943543.1"/>
    </source>
</evidence>
<evidence type="ECO:0000313" key="2">
    <source>
        <dbReference type="Proteomes" id="UP001162060"/>
    </source>
</evidence>
<dbReference type="InterPro" id="IPR046368">
    <property type="entry name" value="Tag1"/>
</dbReference>
<dbReference type="PANTHER" id="PTHR35895:SF1">
    <property type="entry name" value="LIPID-BINDING SERUM GLYCOPROTEIN C-TERMINAL DOMAIN-CONTAINING PROTEIN"/>
    <property type="match status" value="1"/>
</dbReference>
<dbReference type="EMBL" id="CAKLBY020000303">
    <property type="protein sequence ID" value="CAK7943543.1"/>
    <property type="molecule type" value="Genomic_DNA"/>
</dbReference>
<evidence type="ECO:0008006" key="3">
    <source>
        <dbReference type="Google" id="ProtNLM"/>
    </source>
</evidence>
<name>A0AAV1VDN1_9STRA</name>
<dbReference type="PANTHER" id="PTHR35895">
    <property type="entry name" value="CHROMOSOME 16, WHOLE GENOME SHOTGUN SEQUENCE"/>
    <property type="match status" value="1"/>
</dbReference>
<proteinExistence type="predicted"/>
<reference evidence="1" key="1">
    <citation type="submission" date="2024-01" db="EMBL/GenBank/DDBJ databases">
        <authorList>
            <person name="Webb A."/>
        </authorList>
    </citation>
    <scope>NUCLEOTIDE SEQUENCE</scope>
    <source>
        <strain evidence="1">Pm1</strain>
    </source>
</reference>
<accession>A0AAV1VDN1</accession>
<dbReference type="Proteomes" id="UP001162060">
    <property type="component" value="Unassembled WGS sequence"/>
</dbReference>
<protein>
    <recommendedName>
        <fullName evidence="3">Polyketide synthase</fullName>
    </recommendedName>
</protein>
<comment type="caution">
    <text evidence="1">The sequence shown here is derived from an EMBL/GenBank/DDBJ whole genome shotgun (WGS) entry which is preliminary data.</text>
</comment>